<dbReference type="PANTHER" id="PTHR18896">
    <property type="entry name" value="PHOSPHOLIPASE D"/>
    <property type="match status" value="1"/>
</dbReference>
<evidence type="ECO:0000256" key="2">
    <source>
        <dbReference type="ARBA" id="ARBA00022737"/>
    </source>
</evidence>
<evidence type="ECO:0000256" key="1">
    <source>
        <dbReference type="ARBA" id="ARBA00000798"/>
    </source>
</evidence>
<evidence type="ECO:0000256" key="3">
    <source>
        <dbReference type="ARBA" id="ARBA00022801"/>
    </source>
</evidence>
<dbReference type="PATRIC" id="fig|279058.18.peg.1197"/>
<keyword evidence="7" id="KW-1185">Reference proteome</keyword>
<protein>
    <submittedName>
        <fullName evidence="6">Phospholipase D family protein</fullName>
    </submittedName>
</protein>
<dbReference type="GO" id="GO:0004630">
    <property type="term" value="F:phospholipase D activity"/>
    <property type="evidence" value="ECO:0007669"/>
    <property type="project" value="UniProtKB-EC"/>
</dbReference>
<dbReference type="InterPro" id="IPR015679">
    <property type="entry name" value="PLipase_D_fam"/>
</dbReference>
<dbReference type="RefSeq" id="WP_061537034.1">
    <property type="nucleotide sequence ID" value="NZ_CP013235.1"/>
</dbReference>
<sequence>MSDTVLKTHNSNTTHVDLNSRNCTATVQWFCELDKAKHPITQDNQLDIYMCGQQSFAEIAKDIAAAKETLDLICWGFDPGMELERKDNSAWPRGWVFGSMLTEAAGRDVKVRLLVWYDRLPSYIQNNLVGYTGDQRKGYLIDSPSTSAEDAMAVGLQPPLPVLGNDPRSPEQLRQGFCVQWWREALHGKIKNLEVKFRKGNPDAILKSLKNPASPEDMPSTVAPSHGGLINEYDLIVKNGTHHQKTVLIDYAREGGAKAVGYVMGLNSTSDYWDTAEHLFDTPLRETDWVLKSDTAKALGATHRISRDPLHDYVSRIRGAALQDVHNNFLTAWVRAKGQPHPGESTALPPSLPKVAGGSRIQIVRTQPEEGDKTIKNAYFQASGLARNYLYIENQYFFYERWVRHLKEKRAEFTKWSCAAGVKPRDAKLLHLFVVMPSPEDDGMVPRTYDMVKSLGEGQSMTGIDPRKPDGQKSVIEAAQEKYNNDVVAWNKMTPQQQMEEPGMTPVKGWLLQTSERVQEPVKNPKTGEIKALGLKVLIGRLITHNKGRPLPKQVSNYRQIYIHSKLMIIDDSFITLGSANMNLRSMAGDSEINMVTDDAAKAAELRRRVWGQHSGGFGECHGDDGGITAIANAFEDWQELMRKNDDSVTAHGSITGFLIPFHDTRAITFRHG</sequence>
<feature type="domain" description="PLD phosphodiesterase" evidence="5">
    <location>
        <begin position="559"/>
        <end position="586"/>
    </location>
</feature>
<dbReference type="PANTHER" id="PTHR18896:SF76">
    <property type="entry name" value="PHOSPHOLIPASE"/>
    <property type="match status" value="1"/>
</dbReference>
<dbReference type="SMART" id="SM00155">
    <property type="entry name" value="PLDc"/>
    <property type="match status" value="2"/>
</dbReference>
<keyword evidence="2" id="KW-0677">Repeat</keyword>
<dbReference type="EMBL" id="CP013235">
    <property type="protein sequence ID" value="AMP08999.1"/>
    <property type="molecule type" value="Genomic_DNA"/>
</dbReference>
<keyword evidence="4" id="KW-0443">Lipid metabolism</keyword>
<evidence type="ECO:0000256" key="4">
    <source>
        <dbReference type="ARBA" id="ARBA00023098"/>
    </source>
</evidence>
<evidence type="ECO:0000259" key="5">
    <source>
        <dbReference type="PROSITE" id="PS50035"/>
    </source>
</evidence>
<dbReference type="AlphaFoldDB" id="A0A127QG06"/>
<evidence type="ECO:0000313" key="6">
    <source>
        <dbReference type="EMBL" id="AMP08999.1"/>
    </source>
</evidence>
<gene>
    <name evidence="6" type="ORF">CAter282_1207</name>
</gene>
<dbReference type="SUPFAM" id="SSF56024">
    <property type="entry name" value="Phospholipase D/nuclease"/>
    <property type="match status" value="2"/>
</dbReference>
<dbReference type="Pfam" id="PF13091">
    <property type="entry name" value="PLDc_2"/>
    <property type="match status" value="1"/>
</dbReference>
<dbReference type="Gene3D" id="3.30.870.10">
    <property type="entry name" value="Endonuclease Chain A"/>
    <property type="match status" value="2"/>
</dbReference>
<evidence type="ECO:0000313" key="7">
    <source>
        <dbReference type="Proteomes" id="UP000071778"/>
    </source>
</evidence>
<dbReference type="Proteomes" id="UP000071778">
    <property type="component" value="Chromosome"/>
</dbReference>
<proteinExistence type="predicted"/>
<organism evidence="6 7">
    <name type="scientific">Collimonas arenae</name>
    <dbReference type="NCBI Taxonomy" id="279058"/>
    <lineage>
        <taxon>Bacteria</taxon>
        <taxon>Pseudomonadati</taxon>
        <taxon>Pseudomonadota</taxon>
        <taxon>Betaproteobacteria</taxon>
        <taxon>Burkholderiales</taxon>
        <taxon>Oxalobacteraceae</taxon>
        <taxon>Collimonas</taxon>
    </lineage>
</organism>
<accession>A0A127QG06</accession>
<keyword evidence="3" id="KW-0378">Hydrolase</keyword>
<reference evidence="6 7" key="1">
    <citation type="submission" date="2015-11" db="EMBL/GenBank/DDBJ databases">
        <title>Exploring the genomic traits of fungus-feeding bacterial genus Collimonas.</title>
        <authorList>
            <person name="Song C."/>
            <person name="Schmidt R."/>
            <person name="de Jager V."/>
            <person name="Krzyzanowska D."/>
            <person name="Jongedijk E."/>
            <person name="Cankar K."/>
            <person name="Beekwilder J."/>
            <person name="van Veen A."/>
            <person name="de Boer W."/>
            <person name="van Veen J.A."/>
            <person name="Garbeva P."/>
        </authorList>
    </citation>
    <scope>NUCLEOTIDE SEQUENCE [LARGE SCALE GENOMIC DNA]</scope>
    <source>
        <strain evidence="6 7">Ter282</strain>
    </source>
</reference>
<comment type="catalytic activity">
    <reaction evidence="1">
        <text>a 1,2-diacyl-sn-glycero-3-phosphocholine + H2O = a 1,2-diacyl-sn-glycero-3-phosphate + choline + H(+)</text>
        <dbReference type="Rhea" id="RHEA:14445"/>
        <dbReference type="ChEBI" id="CHEBI:15354"/>
        <dbReference type="ChEBI" id="CHEBI:15377"/>
        <dbReference type="ChEBI" id="CHEBI:15378"/>
        <dbReference type="ChEBI" id="CHEBI:57643"/>
        <dbReference type="ChEBI" id="CHEBI:58608"/>
        <dbReference type="EC" id="3.1.4.4"/>
    </reaction>
</comment>
<dbReference type="InterPro" id="IPR025202">
    <property type="entry name" value="PLD-like_dom"/>
</dbReference>
<dbReference type="PROSITE" id="PS50035">
    <property type="entry name" value="PLD"/>
    <property type="match status" value="1"/>
</dbReference>
<dbReference type="InterPro" id="IPR001736">
    <property type="entry name" value="PLipase_D/transphosphatidylase"/>
</dbReference>
<dbReference type="GO" id="GO:0009395">
    <property type="term" value="P:phospholipid catabolic process"/>
    <property type="evidence" value="ECO:0007669"/>
    <property type="project" value="TreeGrafter"/>
</dbReference>
<name>A0A127QG06_9BURK</name>